<keyword evidence="1" id="KW-1133">Transmembrane helix</keyword>
<feature type="transmembrane region" description="Helical" evidence="1">
    <location>
        <begin position="20"/>
        <end position="39"/>
    </location>
</feature>
<sequence>MMTFPLNKNSSKQQAQIDGFTLVELIVVIVLLAIISVYASSKYMGASRFSSAAAQEQVLSILRQVQLTAMQVNGSNDHDDCRLIVMRKTQFGVSQSCPSRDMSSAVLSDYSKDSNQQQLEQIQLNYAFNSANGVTSVSELTFDLLGRPIMATSSAATSLCTISDCRITINTPSVNESRSVCINSEGFIYRSRETSECRL</sequence>
<dbReference type="InterPro" id="IPR012902">
    <property type="entry name" value="N_methyl_site"/>
</dbReference>
<dbReference type="RefSeq" id="WP_130086890.1">
    <property type="nucleotide sequence ID" value="NZ_SEZJ01000006.1"/>
</dbReference>
<dbReference type="GeneID" id="56274997"/>
<dbReference type="Gene3D" id="3.30.700.10">
    <property type="entry name" value="Glycoprotein, Type 4 Pilin"/>
    <property type="match status" value="1"/>
</dbReference>
<comment type="caution">
    <text evidence="2">The sequence shown here is derived from an EMBL/GenBank/DDBJ whole genome shotgun (WGS) entry which is preliminary data.</text>
</comment>
<proteinExistence type="predicted"/>
<dbReference type="NCBIfam" id="TIGR02532">
    <property type="entry name" value="IV_pilin_GFxxxE"/>
    <property type="match status" value="1"/>
</dbReference>
<gene>
    <name evidence="2" type="ORF">ERW49_08055</name>
</gene>
<dbReference type="AlphaFoldDB" id="A0A4Q5KNV6"/>
<dbReference type="OrthoDB" id="5918972at2"/>
<keyword evidence="1" id="KW-0812">Transmembrane</keyword>
<organism evidence="2 3">
    <name type="scientific">Aliivibrio finisterrensis</name>
    <dbReference type="NCBI Taxonomy" id="511998"/>
    <lineage>
        <taxon>Bacteria</taxon>
        <taxon>Pseudomonadati</taxon>
        <taxon>Pseudomonadota</taxon>
        <taxon>Gammaproteobacteria</taxon>
        <taxon>Vibrionales</taxon>
        <taxon>Vibrionaceae</taxon>
        <taxon>Aliivibrio</taxon>
    </lineage>
</organism>
<protein>
    <submittedName>
        <fullName evidence="2">Type II secretion system protein</fullName>
    </submittedName>
</protein>
<name>A0A4Q5KNV6_9GAMM</name>
<dbReference type="EMBL" id="SEZJ01000006">
    <property type="protein sequence ID" value="RYU46552.1"/>
    <property type="molecule type" value="Genomic_DNA"/>
</dbReference>
<dbReference type="Pfam" id="PF07963">
    <property type="entry name" value="N_methyl"/>
    <property type="match status" value="1"/>
</dbReference>
<dbReference type="SUPFAM" id="SSF54523">
    <property type="entry name" value="Pili subunits"/>
    <property type="match status" value="1"/>
</dbReference>
<accession>A0A4Q5KNV6</accession>
<evidence type="ECO:0000313" key="3">
    <source>
        <dbReference type="Proteomes" id="UP000293465"/>
    </source>
</evidence>
<dbReference type="Proteomes" id="UP000293465">
    <property type="component" value="Unassembled WGS sequence"/>
</dbReference>
<evidence type="ECO:0000256" key="1">
    <source>
        <dbReference type="SAM" id="Phobius"/>
    </source>
</evidence>
<dbReference type="InterPro" id="IPR045584">
    <property type="entry name" value="Pilin-like"/>
</dbReference>
<evidence type="ECO:0000313" key="2">
    <source>
        <dbReference type="EMBL" id="RYU46552.1"/>
    </source>
</evidence>
<keyword evidence="1" id="KW-0472">Membrane</keyword>
<reference evidence="2 3" key="1">
    <citation type="submission" date="2019-02" db="EMBL/GenBank/DDBJ databases">
        <title>Genome sequences of Aliivibrio finisterrensis strains from farmed Atlantic salmon.</title>
        <authorList>
            <person name="Bowman J.P."/>
        </authorList>
    </citation>
    <scope>NUCLEOTIDE SEQUENCE [LARGE SCALE GENOMIC DNA]</scope>
    <source>
        <strain evidence="2 3">A32</strain>
    </source>
</reference>